<reference evidence="2" key="1">
    <citation type="submission" date="2019-08" db="EMBL/GenBank/DDBJ databases">
        <title>Genomic characterization of a novel candidate phylum (ARYD3) from a high temperature, high salinity tertiary oil reservoir in north central Oklahoma, USA.</title>
        <authorList>
            <person name="Youssef N.H."/>
            <person name="Yadav A."/>
            <person name="Elshahed M.S."/>
        </authorList>
    </citation>
    <scope>NUCLEOTIDE SEQUENCE [LARGE SCALE GENOMIC DNA]</scope>
    <source>
        <strain evidence="2">ARYD3</strain>
    </source>
</reference>
<evidence type="ECO:0000259" key="1">
    <source>
        <dbReference type="Pfam" id="PF08668"/>
    </source>
</evidence>
<proteinExistence type="predicted"/>
<accession>A0A5D0ME00</accession>
<dbReference type="AlphaFoldDB" id="A0A5D0ME00"/>
<dbReference type="Pfam" id="PF08668">
    <property type="entry name" value="HDOD"/>
    <property type="match status" value="1"/>
</dbReference>
<dbReference type="PANTHER" id="PTHR33525">
    <property type="match status" value="1"/>
</dbReference>
<evidence type="ECO:0000313" key="2">
    <source>
        <dbReference type="EMBL" id="TYB31974.1"/>
    </source>
</evidence>
<dbReference type="PANTHER" id="PTHR33525:SF4">
    <property type="entry name" value="CYCLIC DI-GMP PHOSPHODIESTERASE CDGJ"/>
    <property type="match status" value="1"/>
</dbReference>
<gene>
    <name evidence="2" type="ORF">FXF47_01150</name>
</gene>
<protein>
    <submittedName>
        <fullName evidence="2">HDOD domain-containing protein</fullName>
    </submittedName>
</protein>
<dbReference type="Gene3D" id="1.10.3210.10">
    <property type="entry name" value="Hypothetical protein af1432"/>
    <property type="match status" value="1"/>
</dbReference>
<dbReference type="SUPFAM" id="SSF109604">
    <property type="entry name" value="HD-domain/PDEase-like"/>
    <property type="match status" value="1"/>
</dbReference>
<dbReference type="InterPro" id="IPR052340">
    <property type="entry name" value="RNase_Y/CdgJ"/>
</dbReference>
<feature type="domain" description="HDOD" evidence="1">
    <location>
        <begin position="40"/>
        <end position="211"/>
    </location>
</feature>
<dbReference type="EMBL" id="VSIX01000012">
    <property type="protein sequence ID" value="TYB31974.1"/>
    <property type="molecule type" value="Genomic_DNA"/>
</dbReference>
<evidence type="ECO:0000313" key="3">
    <source>
        <dbReference type="Proteomes" id="UP000324143"/>
    </source>
</evidence>
<name>A0A5D0ME00_9BACT</name>
<sequence>MKKMKKNEVYKYVDEKLKENVISFIPNFYKNNYLKANNLKSIKEMIEFLEKNPVIKGRLLKIINSGYYYIPHKINTIKQAFAILGQEKIKEILINYKYHDFIEEFSNVSRDLKIEIYLFIYISAHITRLLAKIKGNNNTLYFFSQMMFRHLGIFFLPDINDSFLKKIKKLILNHNFEDIYSYEESLYGLNHIDITRYILDYWSFDDGFIQSTVKPFKKDYFSRLIFYAERIAIFLFSDNAGKSEDFKEFINEFEREILISGEILIDVLSKLKGKIDSIQQELGLEDNYSKRVRNLINILERKDDQNMKDIILALNKRENKLYMVDSFIEGINNSKMDTPTLNPLKYFLKTFNKYFDLDRMFYFEQKEENKYVLKEFIADKKFNKFLNKEIKINFKKYNKKIFRKNDNINLKKFEKELGYSNYLIIPLTIQNDTRAFLLIDNNITKKEFSEEMVENIKEFVQYSQVIFFDLYYNKFRNVQSMLDEIHKLGVSFNHMINNSLTVILTSTNILSHKLKDEKNIQMLEKIKSATDRISEYLEKFREIDNLKDLSYLQGINMYDLEKGESDESMR</sequence>
<comment type="caution">
    <text evidence="2">The sequence shown here is derived from an EMBL/GenBank/DDBJ whole genome shotgun (WGS) entry which is preliminary data.</text>
</comment>
<dbReference type="InterPro" id="IPR013976">
    <property type="entry name" value="HDOD"/>
</dbReference>
<dbReference type="Proteomes" id="UP000324143">
    <property type="component" value="Unassembled WGS sequence"/>
</dbReference>
<organism evidence="2 3">
    <name type="scientific">Candidatus Mcinerneyibacterium aminivorans</name>
    <dbReference type="NCBI Taxonomy" id="2703815"/>
    <lineage>
        <taxon>Bacteria</taxon>
        <taxon>Candidatus Macinerneyibacteriota</taxon>
        <taxon>Candidatus Mcinerneyibacteria</taxon>
        <taxon>Candidatus Mcinerneyibacteriales</taxon>
        <taxon>Candidatus Mcinerneyibacteriaceae</taxon>
        <taxon>Candidatus Mcinerneyibacterium</taxon>
    </lineage>
</organism>
<keyword evidence="3" id="KW-1185">Reference proteome</keyword>